<dbReference type="EMBL" id="JAJJMB010010711">
    <property type="protein sequence ID" value="KAI3906899.1"/>
    <property type="molecule type" value="Genomic_DNA"/>
</dbReference>
<dbReference type="AlphaFoldDB" id="A0AAD4SI44"/>
<accession>A0AAD4SI44</accession>
<evidence type="ECO:0000313" key="2">
    <source>
        <dbReference type="Proteomes" id="UP001202328"/>
    </source>
</evidence>
<evidence type="ECO:0000313" key="1">
    <source>
        <dbReference type="EMBL" id="KAI3906899.1"/>
    </source>
</evidence>
<keyword evidence="2" id="KW-1185">Reference proteome</keyword>
<gene>
    <name evidence="1" type="ORF">MKW98_004949</name>
</gene>
<dbReference type="Proteomes" id="UP001202328">
    <property type="component" value="Unassembled WGS sequence"/>
</dbReference>
<name>A0AAD4SI44_9MAGN</name>
<protein>
    <submittedName>
        <fullName evidence="1">Uncharacterized protein</fullName>
    </submittedName>
</protein>
<organism evidence="1 2">
    <name type="scientific">Papaver atlanticum</name>
    <dbReference type="NCBI Taxonomy" id="357466"/>
    <lineage>
        <taxon>Eukaryota</taxon>
        <taxon>Viridiplantae</taxon>
        <taxon>Streptophyta</taxon>
        <taxon>Embryophyta</taxon>
        <taxon>Tracheophyta</taxon>
        <taxon>Spermatophyta</taxon>
        <taxon>Magnoliopsida</taxon>
        <taxon>Ranunculales</taxon>
        <taxon>Papaveraceae</taxon>
        <taxon>Papaveroideae</taxon>
        <taxon>Papaver</taxon>
    </lineage>
</organism>
<sequence length="111" mass="12888">MKTTEFTCNTPKRVHCANSIAVVISFSPDYAIKRPGQRGLCHQSSTSPGALNYFYEDESQTYKEQDPEEATSEHLIAFKRIQLIFMIQLWRNQDQHQIFGHSPKIKVHNYN</sequence>
<proteinExistence type="predicted"/>
<comment type="caution">
    <text evidence="1">The sequence shown here is derived from an EMBL/GenBank/DDBJ whole genome shotgun (WGS) entry which is preliminary data.</text>
</comment>
<reference evidence="1" key="1">
    <citation type="submission" date="2022-04" db="EMBL/GenBank/DDBJ databases">
        <title>A functionally conserved STORR gene fusion in Papaver species that diverged 16.8 million years ago.</title>
        <authorList>
            <person name="Catania T."/>
        </authorList>
    </citation>
    <scope>NUCLEOTIDE SEQUENCE</scope>
    <source>
        <strain evidence="1">S-188037</strain>
    </source>
</reference>